<sequence length="81" mass="8610">MCAFLELPPVLLRPGEAVAVISRLLDFLEGPPPPLPPPLSEEPPPVSPLIVGDLNAAATVSTNWSDFVLINPELLAFSINL</sequence>
<dbReference type="AlphaFoldDB" id="A0A2P2KVH2"/>
<evidence type="ECO:0000313" key="1">
    <source>
        <dbReference type="EMBL" id="MBX09744.1"/>
    </source>
</evidence>
<proteinExistence type="predicted"/>
<name>A0A2P2KVH2_RHIMU</name>
<reference evidence="1" key="1">
    <citation type="submission" date="2018-02" db="EMBL/GenBank/DDBJ databases">
        <title>Rhizophora mucronata_Transcriptome.</title>
        <authorList>
            <person name="Meera S.P."/>
            <person name="Sreeshan A."/>
            <person name="Augustine A."/>
        </authorList>
    </citation>
    <scope>NUCLEOTIDE SEQUENCE</scope>
    <source>
        <tissue evidence="1">Leaf</tissue>
    </source>
</reference>
<accession>A0A2P2KVH2</accession>
<protein>
    <submittedName>
        <fullName evidence="1">Uncharacterized protein</fullName>
    </submittedName>
</protein>
<organism evidence="1">
    <name type="scientific">Rhizophora mucronata</name>
    <name type="common">Asiatic mangrove</name>
    <dbReference type="NCBI Taxonomy" id="61149"/>
    <lineage>
        <taxon>Eukaryota</taxon>
        <taxon>Viridiplantae</taxon>
        <taxon>Streptophyta</taxon>
        <taxon>Embryophyta</taxon>
        <taxon>Tracheophyta</taxon>
        <taxon>Spermatophyta</taxon>
        <taxon>Magnoliopsida</taxon>
        <taxon>eudicotyledons</taxon>
        <taxon>Gunneridae</taxon>
        <taxon>Pentapetalae</taxon>
        <taxon>rosids</taxon>
        <taxon>fabids</taxon>
        <taxon>Malpighiales</taxon>
        <taxon>Rhizophoraceae</taxon>
        <taxon>Rhizophora</taxon>
    </lineage>
</organism>
<dbReference type="EMBL" id="GGEC01029260">
    <property type="protein sequence ID" value="MBX09744.1"/>
    <property type="molecule type" value="Transcribed_RNA"/>
</dbReference>